<keyword evidence="3" id="KW-1185">Reference proteome</keyword>
<dbReference type="AlphaFoldDB" id="A0A3P1VDL9"/>
<feature type="transmembrane region" description="Helical" evidence="1">
    <location>
        <begin position="6"/>
        <end position="24"/>
    </location>
</feature>
<dbReference type="RefSeq" id="WP_124776475.1">
    <property type="nucleotide sequence ID" value="NZ_RQZA01000003.1"/>
</dbReference>
<protein>
    <submittedName>
        <fullName evidence="2">Uncharacterized protein</fullName>
    </submittedName>
</protein>
<evidence type="ECO:0000313" key="2">
    <source>
        <dbReference type="EMBL" id="RRD31530.1"/>
    </source>
</evidence>
<keyword evidence="1" id="KW-0472">Membrane</keyword>
<sequence length="64" mass="7519">MLFVLGILLVLVIWIAGIQFYIFMSKKLYAPRTVDVRGRKAVNYFIRFKEGVVVPDLRREPSFK</sequence>
<proteinExistence type="predicted"/>
<dbReference type="EMBL" id="RQZA01000003">
    <property type="protein sequence ID" value="RRD31530.1"/>
    <property type="molecule type" value="Genomic_DNA"/>
</dbReference>
<evidence type="ECO:0000256" key="1">
    <source>
        <dbReference type="SAM" id="Phobius"/>
    </source>
</evidence>
<accession>A0A3P1VDL9</accession>
<keyword evidence="1" id="KW-1133">Transmembrane helix</keyword>
<reference evidence="2 3" key="1">
    <citation type="submission" date="2018-11" db="EMBL/GenBank/DDBJ databases">
        <title>Genomes From Bacteria Associated with the Canine Oral Cavity: a Test Case for Automated Genome-Based Taxonomic Assignment.</title>
        <authorList>
            <person name="Coil D.A."/>
            <person name="Jospin G."/>
            <person name="Darling A.E."/>
            <person name="Wallis C."/>
            <person name="Davis I.J."/>
            <person name="Harris S."/>
            <person name="Eisen J.A."/>
            <person name="Holcombe L.J."/>
            <person name="O'Flynn C."/>
        </authorList>
    </citation>
    <scope>NUCLEOTIDE SEQUENCE [LARGE SCALE GENOMIC DNA]</scope>
    <source>
        <strain evidence="2 3">OH4621_COT-116</strain>
    </source>
</reference>
<evidence type="ECO:0000313" key="3">
    <source>
        <dbReference type="Proteomes" id="UP000281771"/>
    </source>
</evidence>
<dbReference type="Proteomes" id="UP000281771">
    <property type="component" value="Unassembled WGS sequence"/>
</dbReference>
<name>A0A3P1VDL9_9STRE</name>
<gene>
    <name evidence="2" type="ORF">EII38_04730</name>
</gene>
<keyword evidence="1" id="KW-0812">Transmembrane</keyword>
<organism evidence="2 3">
    <name type="scientific">Streptococcus minor</name>
    <dbReference type="NCBI Taxonomy" id="229549"/>
    <lineage>
        <taxon>Bacteria</taxon>
        <taxon>Bacillati</taxon>
        <taxon>Bacillota</taxon>
        <taxon>Bacilli</taxon>
        <taxon>Lactobacillales</taxon>
        <taxon>Streptococcaceae</taxon>
        <taxon>Streptococcus</taxon>
    </lineage>
</organism>
<comment type="caution">
    <text evidence="2">The sequence shown here is derived from an EMBL/GenBank/DDBJ whole genome shotgun (WGS) entry which is preliminary data.</text>
</comment>